<dbReference type="InterPro" id="IPR013341">
    <property type="entry name" value="Mandelate_racemase_N_dom"/>
</dbReference>
<organism evidence="2">
    <name type="scientific">uncultured Rubrobacteraceae bacterium</name>
    <dbReference type="NCBI Taxonomy" id="349277"/>
    <lineage>
        <taxon>Bacteria</taxon>
        <taxon>Bacillati</taxon>
        <taxon>Actinomycetota</taxon>
        <taxon>Rubrobacteria</taxon>
        <taxon>Rubrobacterales</taxon>
        <taxon>Rubrobacteraceae</taxon>
        <taxon>environmental samples</taxon>
    </lineage>
</organism>
<feature type="domain" description="Mandelate racemase/muconate lactonizing enzyme C-terminal" evidence="1">
    <location>
        <begin position="130"/>
        <end position="237"/>
    </location>
</feature>
<dbReference type="SFLD" id="SFLDS00001">
    <property type="entry name" value="Enolase"/>
    <property type="match status" value="1"/>
</dbReference>
<dbReference type="Gene3D" id="3.20.20.120">
    <property type="entry name" value="Enolase-like C-terminal domain"/>
    <property type="match status" value="1"/>
</dbReference>
<dbReference type="PANTHER" id="PTHR48080">
    <property type="entry name" value="D-GALACTONATE DEHYDRATASE-RELATED"/>
    <property type="match status" value="1"/>
</dbReference>
<dbReference type="InterPro" id="IPR036849">
    <property type="entry name" value="Enolase-like_C_sf"/>
</dbReference>
<dbReference type="SUPFAM" id="SSF51604">
    <property type="entry name" value="Enolase C-terminal domain-like"/>
    <property type="match status" value="1"/>
</dbReference>
<dbReference type="SMART" id="SM00922">
    <property type="entry name" value="MR_MLE"/>
    <property type="match status" value="1"/>
</dbReference>
<dbReference type="AlphaFoldDB" id="A0A6J4R334"/>
<dbReference type="SUPFAM" id="SSF54826">
    <property type="entry name" value="Enolase N-terminal domain-like"/>
    <property type="match status" value="1"/>
</dbReference>
<dbReference type="CDD" id="cd03316">
    <property type="entry name" value="MR_like"/>
    <property type="match status" value="1"/>
</dbReference>
<dbReference type="InterPro" id="IPR034593">
    <property type="entry name" value="DgoD-like"/>
</dbReference>
<dbReference type="InterPro" id="IPR029065">
    <property type="entry name" value="Enolase_C-like"/>
</dbReference>
<dbReference type="InterPro" id="IPR013342">
    <property type="entry name" value="Mandelate_racemase_C"/>
</dbReference>
<dbReference type="Gene3D" id="3.30.390.10">
    <property type="entry name" value="Enolase-like, N-terminal domain"/>
    <property type="match status" value="1"/>
</dbReference>
<protein>
    <submittedName>
        <fullName evidence="2">Mandelate racemase</fullName>
    </submittedName>
</protein>
<evidence type="ECO:0000313" key="2">
    <source>
        <dbReference type="EMBL" id="CAA9462725.1"/>
    </source>
</evidence>
<dbReference type="Pfam" id="PF13378">
    <property type="entry name" value="MR_MLE_C"/>
    <property type="match status" value="1"/>
</dbReference>
<gene>
    <name evidence="2" type="ORF">AVDCRST_MAG25-1100</name>
</gene>
<sequence length="384" mass="41959">MKITDVRIRRVARRLNQPFTAAWDPNPRRVSEATLVFVDTDEGVTGVGSGDTMADFARYAHFFVGEDPMRMARHVRVLETISFHAGRYWPLEAALWDLVGKICGQPVANLFGGGADRVPAYASSGALMGPSQRAESALAARERGFKAMKLRVDPWRFEEGLKSVEAVRDAVGDSMDIMVDINQAWRMAGDATRSIDPPAARKIARRLEELEVLWLEEPLPLTDVEGLKSLRSSGSLRVAGGEMVRTPEELLTLLRSDALDVYQPDVVLSVGMMRCRTIAELVLRSGRWFTPHTWTDGGIGLLANLHVTAGVGGGPYIEFPYDPPGWTPEARDFLLAEPLDVDPDGCLRLPEGPGLGVELDEEILEAVAEAGADANRSGVAVWVG</sequence>
<proteinExistence type="predicted"/>
<dbReference type="SFLD" id="SFLDG00179">
    <property type="entry name" value="mandelate_racemase"/>
    <property type="match status" value="1"/>
</dbReference>
<name>A0A6J4R334_9ACTN</name>
<evidence type="ECO:0000259" key="1">
    <source>
        <dbReference type="SMART" id="SM00922"/>
    </source>
</evidence>
<accession>A0A6J4R334</accession>
<dbReference type="Pfam" id="PF02746">
    <property type="entry name" value="MR_MLE_N"/>
    <property type="match status" value="1"/>
</dbReference>
<dbReference type="InterPro" id="IPR029017">
    <property type="entry name" value="Enolase-like_N"/>
</dbReference>
<reference evidence="2" key="1">
    <citation type="submission" date="2020-02" db="EMBL/GenBank/DDBJ databases">
        <authorList>
            <person name="Meier V. D."/>
        </authorList>
    </citation>
    <scope>NUCLEOTIDE SEQUENCE</scope>
    <source>
        <strain evidence="2">AVDCRST_MAG25</strain>
    </source>
</reference>
<dbReference type="EMBL" id="CADCVI010000067">
    <property type="protein sequence ID" value="CAA9462725.1"/>
    <property type="molecule type" value="Genomic_DNA"/>
</dbReference>